<dbReference type="InterPro" id="IPR011009">
    <property type="entry name" value="Kinase-like_dom_sf"/>
</dbReference>
<keyword evidence="12" id="KW-1185">Reference proteome</keyword>
<evidence type="ECO:0000256" key="5">
    <source>
        <dbReference type="ARBA" id="ARBA00022777"/>
    </source>
</evidence>
<dbReference type="InterPro" id="IPR000719">
    <property type="entry name" value="Prot_kinase_dom"/>
</dbReference>
<dbReference type="InterPro" id="IPR024604">
    <property type="entry name" value="GSG2_C"/>
</dbReference>
<dbReference type="PROSITE" id="PS50011">
    <property type="entry name" value="PROTEIN_KINASE_DOM"/>
    <property type="match status" value="1"/>
</dbReference>
<dbReference type="Pfam" id="PF12330">
    <property type="entry name" value="Haspin_kinase"/>
    <property type="match status" value="1"/>
</dbReference>
<comment type="caution">
    <text evidence="11">The sequence shown here is derived from an EMBL/GenBank/DDBJ whole genome shotgun (WGS) entry which is preliminary data.</text>
</comment>
<reference evidence="11" key="1">
    <citation type="submission" date="2022-07" db="EMBL/GenBank/DDBJ databases">
        <title>Genome Sequence of Physisporinus lineatus.</title>
        <authorList>
            <person name="Buettner E."/>
        </authorList>
    </citation>
    <scope>NUCLEOTIDE SEQUENCE</scope>
    <source>
        <strain evidence="11">VT162</strain>
    </source>
</reference>
<keyword evidence="6" id="KW-0067">ATP-binding</keyword>
<dbReference type="AlphaFoldDB" id="A0AAD5V271"/>
<keyword evidence="4" id="KW-0547">Nucleotide-binding</keyword>
<feature type="compositionally biased region" description="Polar residues" evidence="9">
    <location>
        <begin position="25"/>
        <end position="35"/>
    </location>
</feature>
<keyword evidence="5" id="KW-0418">Kinase</keyword>
<evidence type="ECO:0000256" key="3">
    <source>
        <dbReference type="ARBA" id="ARBA00022679"/>
    </source>
</evidence>
<feature type="compositionally biased region" description="Basic residues" evidence="9">
    <location>
        <begin position="231"/>
        <end position="242"/>
    </location>
</feature>
<gene>
    <name evidence="11" type="ORF">NLI96_g5861</name>
</gene>
<feature type="region of interest" description="Disordered" evidence="9">
    <location>
        <begin position="1"/>
        <end position="40"/>
    </location>
</feature>
<name>A0AAD5V271_9APHY</name>
<comment type="catalytic activity">
    <reaction evidence="7">
        <text>L-threonyl-[protein] + ATP = O-phospho-L-threonyl-[protein] + ADP + H(+)</text>
        <dbReference type="Rhea" id="RHEA:46608"/>
        <dbReference type="Rhea" id="RHEA-COMP:11060"/>
        <dbReference type="Rhea" id="RHEA-COMP:11605"/>
        <dbReference type="ChEBI" id="CHEBI:15378"/>
        <dbReference type="ChEBI" id="CHEBI:30013"/>
        <dbReference type="ChEBI" id="CHEBI:30616"/>
        <dbReference type="ChEBI" id="CHEBI:61977"/>
        <dbReference type="ChEBI" id="CHEBI:456216"/>
        <dbReference type="EC" id="2.7.11.1"/>
    </reaction>
</comment>
<organism evidence="11 12">
    <name type="scientific">Meripilus lineatus</name>
    <dbReference type="NCBI Taxonomy" id="2056292"/>
    <lineage>
        <taxon>Eukaryota</taxon>
        <taxon>Fungi</taxon>
        <taxon>Dikarya</taxon>
        <taxon>Basidiomycota</taxon>
        <taxon>Agaricomycotina</taxon>
        <taxon>Agaricomycetes</taxon>
        <taxon>Polyporales</taxon>
        <taxon>Meripilaceae</taxon>
        <taxon>Meripilus</taxon>
    </lineage>
</organism>
<sequence>MLGTKTKQVNSYGRRGRRVVNVSSDQKQGASSNAAEQEKEYVQQNVVPDLAVNAPIVVRTPVRKRSNLKAIPLSPLSSPASSQRVRPARKYRVSPKVSKPAPIVSARRPLGALVANIPSTPSRGRRKNKSNLEKPAIFKPNSPIVDVEIITLDRDGRRVNHERRISRTDVRITPSNVRPFQNISDGDAILVSDSEDESQPVRRPKRTGGRKAPIIISSDDESDTKAQQAKPSKHKSPLKRRNIVISLPSSPEGDLVNLSTRDSPIPVPHPGRSKQRTLTPIRARAGDARTTARPVSPPSPTPSTDLDDSLVFDLAQLDLSPAILRQLKKDLSIQERIPPYLLPLLEECGQSTPYEFSAFIEMFPHDPIVGTSHDGVSLQGPSQAHPSFQKIGEASYSEVFGIGDVVLKIIPLRDEEATFVEDDNLDTPAPSDAKDVLREMIVTKALGEIQDQFTQLLRTYVVRGKYPSALLDLWDEYDERKGSESIRPNGFNVSQLYAIIVLPNGGPDLEAFVFSTPKARWSQACSLFWQVTRALAEVEDLVQFEHRDLHWGQILVKEFKPSRNSSKRPKGSIYPMDHERHGVKATIIDLGLARMNTHDRNKHKTHWTPFEDEVFEGRGDYQFDIYRMMKLHNGGDWVSYHPFTNVMWLHYLTHKLLHAKGLPRPVQRKTTKPAAVRTTYTEAECYQCLVEVESILSTVVAPLNPPPVVKGRRKTQAPIKLEMMHGPRSAGDVLRLGVERRWVD</sequence>
<feature type="compositionally biased region" description="Low complexity" evidence="9">
    <location>
        <begin position="9"/>
        <end position="24"/>
    </location>
</feature>
<evidence type="ECO:0000256" key="9">
    <source>
        <dbReference type="SAM" id="MobiDB-lite"/>
    </source>
</evidence>
<dbReference type="GO" id="GO:0072354">
    <property type="term" value="F:histone H3T3 kinase activity"/>
    <property type="evidence" value="ECO:0007669"/>
    <property type="project" value="TreeGrafter"/>
</dbReference>
<dbReference type="GO" id="GO:0005524">
    <property type="term" value="F:ATP binding"/>
    <property type="evidence" value="ECO:0007669"/>
    <property type="project" value="UniProtKB-KW"/>
</dbReference>
<evidence type="ECO:0000256" key="6">
    <source>
        <dbReference type="ARBA" id="ARBA00022840"/>
    </source>
</evidence>
<feature type="region of interest" description="Disordered" evidence="9">
    <location>
        <begin position="74"/>
        <end position="100"/>
    </location>
</feature>
<evidence type="ECO:0000313" key="12">
    <source>
        <dbReference type="Proteomes" id="UP001212997"/>
    </source>
</evidence>
<dbReference type="PANTHER" id="PTHR24419:SF18">
    <property type="entry name" value="SERINE_THREONINE-PROTEIN KINASE HASPIN"/>
    <property type="match status" value="1"/>
</dbReference>
<evidence type="ECO:0000313" key="11">
    <source>
        <dbReference type="EMBL" id="KAJ3484124.1"/>
    </source>
</evidence>
<protein>
    <recommendedName>
        <fullName evidence="1">non-specific serine/threonine protein kinase</fullName>
        <ecNumber evidence="1">2.7.11.1</ecNumber>
    </recommendedName>
</protein>
<dbReference type="GO" id="GO:0000278">
    <property type="term" value="P:mitotic cell cycle"/>
    <property type="evidence" value="ECO:0007669"/>
    <property type="project" value="TreeGrafter"/>
</dbReference>
<feature type="region of interest" description="Disordered" evidence="9">
    <location>
        <begin position="115"/>
        <end position="137"/>
    </location>
</feature>
<proteinExistence type="predicted"/>
<dbReference type="EMBL" id="JANAWD010000201">
    <property type="protein sequence ID" value="KAJ3484124.1"/>
    <property type="molecule type" value="Genomic_DNA"/>
</dbReference>
<dbReference type="EC" id="2.7.11.1" evidence="1"/>
<keyword evidence="3" id="KW-0808">Transferase</keyword>
<feature type="region of interest" description="Disordered" evidence="9">
    <location>
        <begin position="176"/>
        <end position="306"/>
    </location>
</feature>
<feature type="domain" description="Protein kinase" evidence="10">
    <location>
        <begin position="385"/>
        <end position="744"/>
    </location>
</feature>
<dbReference type="GO" id="GO:0005634">
    <property type="term" value="C:nucleus"/>
    <property type="evidence" value="ECO:0007669"/>
    <property type="project" value="TreeGrafter"/>
</dbReference>
<evidence type="ECO:0000256" key="1">
    <source>
        <dbReference type="ARBA" id="ARBA00012513"/>
    </source>
</evidence>
<keyword evidence="2" id="KW-0723">Serine/threonine-protein kinase</keyword>
<evidence type="ECO:0000256" key="2">
    <source>
        <dbReference type="ARBA" id="ARBA00022527"/>
    </source>
</evidence>
<dbReference type="Proteomes" id="UP001212997">
    <property type="component" value="Unassembled WGS sequence"/>
</dbReference>
<dbReference type="GO" id="GO:0035556">
    <property type="term" value="P:intracellular signal transduction"/>
    <property type="evidence" value="ECO:0007669"/>
    <property type="project" value="TreeGrafter"/>
</dbReference>
<evidence type="ECO:0000256" key="7">
    <source>
        <dbReference type="ARBA" id="ARBA00047899"/>
    </source>
</evidence>
<dbReference type="SUPFAM" id="SSF56112">
    <property type="entry name" value="Protein kinase-like (PK-like)"/>
    <property type="match status" value="1"/>
</dbReference>
<evidence type="ECO:0000259" key="10">
    <source>
        <dbReference type="PROSITE" id="PS50011"/>
    </source>
</evidence>
<dbReference type="GO" id="GO:0005737">
    <property type="term" value="C:cytoplasm"/>
    <property type="evidence" value="ECO:0007669"/>
    <property type="project" value="TreeGrafter"/>
</dbReference>
<dbReference type="Gene3D" id="1.10.510.10">
    <property type="entry name" value="Transferase(Phosphotransferase) domain 1"/>
    <property type="match status" value="1"/>
</dbReference>
<dbReference type="SMART" id="SM01331">
    <property type="entry name" value="DUF3635"/>
    <property type="match status" value="1"/>
</dbReference>
<evidence type="ECO:0000256" key="8">
    <source>
        <dbReference type="ARBA" id="ARBA00048679"/>
    </source>
</evidence>
<dbReference type="Gene3D" id="3.30.200.20">
    <property type="entry name" value="Phosphorylase Kinase, domain 1"/>
    <property type="match status" value="1"/>
</dbReference>
<dbReference type="PANTHER" id="PTHR24419">
    <property type="entry name" value="INTERLEUKIN-1 RECEPTOR-ASSOCIATED KINASE"/>
    <property type="match status" value="1"/>
</dbReference>
<accession>A0AAD5V271</accession>
<evidence type="ECO:0000256" key="4">
    <source>
        <dbReference type="ARBA" id="ARBA00022741"/>
    </source>
</evidence>
<comment type="catalytic activity">
    <reaction evidence="8">
        <text>L-seryl-[protein] + ATP = O-phospho-L-seryl-[protein] + ADP + H(+)</text>
        <dbReference type="Rhea" id="RHEA:17989"/>
        <dbReference type="Rhea" id="RHEA-COMP:9863"/>
        <dbReference type="Rhea" id="RHEA-COMP:11604"/>
        <dbReference type="ChEBI" id="CHEBI:15378"/>
        <dbReference type="ChEBI" id="CHEBI:29999"/>
        <dbReference type="ChEBI" id="CHEBI:30616"/>
        <dbReference type="ChEBI" id="CHEBI:83421"/>
        <dbReference type="ChEBI" id="CHEBI:456216"/>
        <dbReference type="EC" id="2.7.11.1"/>
    </reaction>
</comment>